<dbReference type="Proteomes" id="UP000237061">
    <property type="component" value="Unassembled WGS sequence"/>
</dbReference>
<comment type="caution">
    <text evidence="1">The sequence shown here is derived from an EMBL/GenBank/DDBJ whole genome shotgun (WGS) entry which is preliminary data.</text>
</comment>
<proteinExistence type="predicted"/>
<dbReference type="AlphaFoldDB" id="A0A2S3ZZG5"/>
<name>A0A2S3ZZG5_ARTGL</name>
<dbReference type="RefSeq" id="WP_103464721.1">
    <property type="nucleotide sequence ID" value="NZ_PPXC01000003.1"/>
</dbReference>
<evidence type="ECO:0008006" key="3">
    <source>
        <dbReference type="Google" id="ProtNLM"/>
    </source>
</evidence>
<organism evidence="1 2">
    <name type="scientific">Arthrobacter glacialis</name>
    <dbReference type="NCBI Taxonomy" id="1664"/>
    <lineage>
        <taxon>Bacteria</taxon>
        <taxon>Bacillati</taxon>
        <taxon>Actinomycetota</taxon>
        <taxon>Actinomycetes</taxon>
        <taxon>Micrococcales</taxon>
        <taxon>Micrococcaceae</taxon>
        <taxon>Arthrobacter</taxon>
    </lineage>
</organism>
<protein>
    <recommendedName>
        <fullName evidence="3">DUF3223 domain-containing protein</fullName>
    </recommendedName>
</protein>
<evidence type="ECO:0000313" key="1">
    <source>
        <dbReference type="EMBL" id="POH74676.1"/>
    </source>
</evidence>
<reference evidence="1 2" key="1">
    <citation type="submission" date="2018-01" db="EMBL/GenBank/DDBJ databases">
        <title>Arthrobacter sp. nov., from glaciers in China.</title>
        <authorList>
            <person name="Liu Q."/>
            <person name="Xin Y.-H."/>
        </authorList>
    </citation>
    <scope>NUCLEOTIDE SEQUENCE [LARGE SCALE GENOMIC DNA]</scope>
    <source>
        <strain evidence="1 2">HLT2-12-2</strain>
    </source>
</reference>
<sequence length="232" mass="25422">MAAQPVAFGSYNFPSVNKAKLECNRIRDKYIPNGRVLGSDDDAFFRALVEEHRHRDEKIGKGIEYFQVAPTKSLRARSGNFGVWIKQVGVEELVDFGYGGVIEGIPDAGGSRQEMNRVDRALRGAIRPATDRFLAEQKASGAPLLSCLSGAVLDSSGSIDVVHDSPRWGQLVRDFTALSGGLSQIETDRLDRSLGEVLVDEKVQESWTSFHEEHAVLGLATPEENAARPRLA</sequence>
<accession>A0A2S3ZZG5</accession>
<gene>
    <name evidence="1" type="ORF">CVS27_05565</name>
</gene>
<dbReference type="Gene3D" id="3.10.450.40">
    <property type="match status" value="1"/>
</dbReference>
<dbReference type="EMBL" id="PPXC01000003">
    <property type="protein sequence ID" value="POH74676.1"/>
    <property type="molecule type" value="Genomic_DNA"/>
</dbReference>
<keyword evidence="2" id="KW-1185">Reference proteome</keyword>
<evidence type="ECO:0000313" key="2">
    <source>
        <dbReference type="Proteomes" id="UP000237061"/>
    </source>
</evidence>